<keyword evidence="6" id="KW-1185">Reference proteome</keyword>
<evidence type="ECO:0000256" key="3">
    <source>
        <dbReference type="SAM" id="MobiDB-lite"/>
    </source>
</evidence>
<dbReference type="SUPFAM" id="SSF48350">
    <property type="entry name" value="GTPase activation domain, GAP"/>
    <property type="match status" value="1"/>
</dbReference>
<keyword evidence="1" id="KW-0343">GTPase activation</keyword>
<dbReference type="InterPro" id="IPR016024">
    <property type="entry name" value="ARM-type_fold"/>
</dbReference>
<evidence type="ECO:0000256" key="1">
    <source>
        <dbReference type="ARBA" id="ARBA00022468"/>
    </source>
</evidence>
<dbReference type="Gene3D" id="2.30.29.30">
    <property type="entry name" value="Pleckstrin-homology domain (PH domain)/Phosphotyrosine-binding domain (PTB)"/>
    <property type="match status" value="1"/>
</dbReference>
<protein>
    <submittedName>
        <fullName evidence="5">Ras GTPase activating protein ira2</fullName>
    </submittedName>
</protein>
<dbReference type="CDD" id="cd00170">
    <property type="entry name" value="SEC14"/>
    <property type="match status" value="1"/>
</dbReference>
<dbReference type="InterPro" id="IPR001936">
    <property type="entry name" value="RasGAP_dom"/>
</dbReference>
<accession>A0A8H7EL30</accession>
<dbReference type="InterPro" id="IPR008936">
    <property type="entry name" value="Rho_GTPase_activation_prot"/>
</dbReference>
<feature type="domain" description="Ras-GAP" evidence="4">
    <location>
        <begin position="1253"/>
        <end position="1449"/>
    </location>
</feature>
<reference evidence="5" key="1">
    <citation type="submission" date="2020-01" db="EMBL/GenBank/DDBJ databases">
        <title>Genome Sequencing of Three Apophysomyces-Like Fungal Strains Confirms a Novel Fungal Genus in the Mucoromycota with divergent Burkholderia-like Endosymbiotic Bacteria.</title>
        <authorList>
            <person name="Stajich J.E."/>
            <person name="Macias A.M."/>
            <person name="Carter-House D."/>
            <person name="Lovett B."/>
            <person name="Kasson L.R."/>
            <person name="Berry K."/>
            <person name="Grigoriev I."/>
            <person name="Chang Y."/>
            <person name="Spatafora J."/>
            <person name="Kasson M.T."/>
        </authorList>
    </citation>
    <scope>NUCLEOTIDE SEQUENCE</scope>
    <source>
        <strain evidence="5">NRRL A-21654</strain>
    </source>
</reference>
<feature type="region of interest" description="Disordered" evidence="3">
    <location>
        <begin position="805"/>
        <end position="836"/>
    </location>
</feature>
<sequence length="2613" mass="294857">LPINSARKLENLEQDPIVQQTVAAIIELSKYKLSTIANALGTVLENVSKVCLSTIALLQSAVEQPVPSEVLQSQLFILRLLSACMQHHWKSYRDQSKQKLVDATFAAKTEEAAAAAAATGYIDDEEEDSAGSHSPVLQFIDLPPLDEALVTFILVLMNRFLNHVHLIEEANDQSSTSSDHSTDTQMSNGSVDLDLIMDIYRAAGKVLYYVSASNWLTYYAKIKNSIQVLGAITEATEKNTPEIRMLECCCLTRPRLHMVLSELSPYFLHMKRHGKLLFSRMMRKAIWRWIETYPNQFAEVCASEDRLLGGSEILFDMCSSTADNLRNKAILWPLQTILLVLSPDLLLQAFLDDPSSQNRRTSFLGVLRKSLRSPRTADIAAVCYVDLCKASTYVPPTEDSVLRHIAADIEDDLKDKIWNFARPTVAESVSASLGYTIDVQSLITDYILAQLRLNTDNTLRTIVRTCVEENTPMVFKRALVKSCLAIAQDETRLKWNPTIESMYGSLCSILRKLFLQVIASEFASMKQESYSSQRKWVKKESSVDAHHRVELIQDLLRLFREDPHLALLGDDTDRIEQNAAFMTGLAHLVQHPDYTIHQGAGECLFKLHLSDYIVKWGPKASMMVNFWRISSQAVFALARQMLDNKRGEEGLKSLLDLLIKLLHARNDHLRSNMDIAGEGAGVRERLQASVALEIALLVSLCSPDPEICSDSTRCLGYLCVEAQLSDQDDDPHLSQITLISNIGIYTDLASEDTVFLGRKAQQKRIRKFMRMMSRHTPGNLAAWEEAWKRWKFLTPVVSRFAEETFEDGNESARRHTSGRNVRTPIGRSPSSPQGHIEMDDEKATEWQNYTGFLAALGGCCLTADIENMDIRRYRSSDHISPTHRAPSPNEPSVMVDRFMKEMVDLLVSDNVFIREAVKDTLGSDLSPALYSILFRHLEDFMCKCFDANEEVACGPQHTLFVEQAVLVLKLILDRLIDPGDHLLNIDFGTLIQQFTKYLSRLPTNYVALRIKIKMCHLIEALMSKKEQIVIRNEMRLRNKLLEIMVEWTSDFALQKVEPKMSSIVSDVSQNEKLHRDLDQACLKAIVGILHQLPLQPAEPVRQTDTCEVKSRLFYKYFTFFLKLLNRCRLNELEVNRVSGQRPSMELLAGPSKPAESYYDYSPLKDYTILAMSNLLSANVDAGLKYSLAMGYHEDTRTRTAFMQVLTNILNQGTEFETLAENVVTDRYEKLIDMLVDADMEVAMSLCEVCPATDISGVAEVLLLCFESRNKVAALLKSVIAKEVMSTEQEATLFRSTTMATRILSIYARLSCVDYIRITLQPAMESINSLSDEETTWELDPQKLGPDDDVVRNKQNVIRATEILLNAICLSAPNAPRIFREELSFIVEAVRSRFPEAKYTAVGGFVFLRLFGPSILTPENAGFAKQALPRNKNIRKILLQATRVMQNLANNVLFGAKETHMIVLNDFLTNNIYRVTSFLREISSLPNDNEPRDPPATMRMDQSGYGKLHRYLSDNLERMSRDLAGRRLKTATDTQSLLEWKKTIDRLSNLLAQLGRPPELSQHEINYSRNYAVANGNHHYSEFIRRNSHRDLTAISSQNVFFQGGVSKGGRPVFYVIARNVDAETCDFELLIYYMLRVMEPYLSHPFELLFDLTQFSAACEIPIHWLTQFFQLVFTEMNDYLVTLHLYNPNSHLQRYIRKLPRAITNKLVKRTHFSLSLAELYERISPSEVRLPKETLDIEQEPNQVFFPVTRLTHLRSTIPVMSIELIVRWQVRKQELLYNLNAVLRDIYHISQIEDITALPQSKQEAGGELSFKYERGKASMTLSSTKRDAILALLRYNKQRYETLKPGGINERAVRPSDVPGRLLNMALLNVGSDDPGLRLAAYNLLYSLSLAFQFDIGNQLLNARDLCIPANSTNFVVSISESLAATEIHLTLEFLNECFIGFNKSNEPMRQLCLDYMAPWLRNLSFFCRGCAEDTKQNVSKTTDVLRSLIDMTVARADMYKYVQDKVWKTLARVDDMINPILDAFVQYSVDHGVGSPQAESMADTIVTMSSVAVRGKVISRLRKVIQHTSLRPCRSLTEHVSWPEIAVLLRFILMLSFNNAGPVKLYLPETFHIVSLLAATGPTLTRVSVHELVVNVIHTLCTGMPLSEENVKKLHFVLNDVCDSKSRIYFGITKHHANAFTLTTETMTDYAEPINLSSLENIVRILLDALTIGAPSTDIANMWRARWMGLVTSTAFQFNPAIQPRSFVVLGCLAQDEVDDDLIYQILVALRGALAIFNENDSALIISIMMCLRNIIDNLPANSRYLQSLFWLAIALVQMSHPATFSTAVEFLQSVLRALEAHNMFVHRPMVDVLMEARQPLADIARELDAAGGVNFENHFSFAIAGVLLKGIKNCEPKDVVFDCLMIFLEIDSKRSLASNTVEARTLGYLAALLPIAAKNGALRELMRLAGLDDVDLDSLEFGSAYVRIFDNLEIPDNTTALLLVSLLVNMLNSTENEPERLFLYSFLAEAAVSIPEAFALVYESLLPKMNQIVVSNQNYAVIEAVKNILMTACSEPTFNNVVGRRSQRAYLEDLGFSALGESTFGAAKTNIAVSAQLASKLLDRITE</sequence>
<dbReference type="Pfam" id="PF13716">
    <property type="entry name" value="CRAL_TRIO_2"/>
    <property type="match status" value="1"/>
</dbReference>
<dbReference type="PANTHER" id="PTHR10194:SF142">
    <property type="entry name" value="NEUROFIBROMIN"/>
    <property type="match status" value="1"/>
</dbReference>
<comment type="caution">
    <text evidence="5">The sequence shown here is derived from an EMBL/GenBank/DDBJ whole genome shotgun (WGS) entry which is preliminary data.</text>
</comment>
<dbReference type="Gene3D" id="3.40.525.10">
    <property type="entry name" value="CRAL-TRIO lipid binding domain"/>
    <property type="match status" value="1"/>
</dbReference>
<dbReference type="EMBL" id="JABAYA010000302">
    <property type="protein sequence ID" value="KAF7721136.1"/>
    <property type="molecule type" value="Genomic_DNA"/>
</dbReference>
<dbReference type="InterPro" id="IPR001251">
    <property type="entry name" value="CRAL-TRIO_dom"/>
</dbReference>
<dbReference type="Pfam" id="PF00616">
    <property type="entry name" value="RasGAP"/>
    <property type="match status" value="1"/>
</dbReference>
<feature type="non-terminal residue" evidence="5">
    <location>
        <position position="2613"/>
    </location>
</feature>
<evidence type="ECO:0000313" key="6">
    <source>
        <dbReference type="Proteomes" id="UP000605846"/>
    </source>
</evidence>
<dbReference type="InterPro" id="IPR036865">
    <property type="entry name" value="CRAL-TRIO_dom_sf"/>
</dbReference>
<evidence type="ECO:0000313" key="5">
    <source>
        <dbReference type="EMBL" id="KAF7721136.1"/>
    </source>
</evidence>
<dbReference type="GO" id="GO:0005096">
    <property type="term" value="F:GTPase activator activity"/>
    <property type="evidence" value="ECO:0007669"/>
    <property type="project" value="UniProtKB-KW"/>
</dbReference>
<evidence type="ECO:0000259" key="4">
    <source>
        <dbReference type="PROSITE" id="PS50018"/>
    </source>
</evidence>
<organism evidence="5 6">
    <name type="scientific">Apophysomyces ossiformis</name>
    <dbReference type="NCBI Taxonomy" id="679940"/>
    <lineage>
        <taxon>Eukaryota</taxon>
        <taxon>Fungi</taxon>
        <taxon>Fungi incertae sedis</taxon>
        <taxon>Mucoromycota</taxon>
        <taxon>Mucoromycotina</taxon>
        <taxon>Mucoromycetes</taxon>
        <taxon>Mucorales</taxon>
        <taxon>Mucorineae</taxon>
        <taxon>Mucoraceae</taxon>
        <taxon>Apophysomyces</taxon>
    </lineage>
</organism>
<keyword evidence="2" id="KW-0597">Phosphoprotein</keyword>
<gene>
    <name evidence="5" type="primary">IRA2_3</name>
    <name evidence="5" type="ORF">EC973_005372</name>
</gene>
<dbReference type="Proteomes" id="UP000605846">
    <property type="component" value="Unassembled WGS sequence"/>
</dbReference>
<dbReference type="InterPro" id="IPR011993">
    <property type="entry name" value="PH-like_dom_sf"/>
</dbReference>
<dbReference type="InterPro" id="IPR039360">
    <property type="entry name" value="Ras_GTPase"/>
</dbReference>
<dbReference type="SMART" id="SM00323">
    <property type="entry name" value="RasGAP"/>
    <property type="match status" value="1"/>
</dbReference>
<name>A0A8H7EL30_9FUNG</name>
<dbReference type="SUPFAM" id="SSF52087">
    <property type="entry name" value="CRAL/TRIO domain"/>
    <property type="match status" value="1"/>
</dbReference>
<dbReference type="OrthoDB" id="28245at2759"/>
<proteinExistence type="predicted"/>
<dbReference type="SUPFAM" id="SSF48371">
    <property type="entry name" value="ARM repeat"/>
    <property type="match status" value="1"/>
</dbReference>
<evidence type="ECO:0000256" key="2">
    <source>
        <dbReference type="ARBA" id="ARBA00022553"/>
    </source>
</evidence>
<dbReference type="Gene3D" id="1.10.506.10">
    <property type="entry name" value="GTPase Activation - p120gap, domain 1"/>
    <property type="match status" value="2"/>
</dbReference>
<dbReference type="PANTHER" id="PTHR10194">
    <property type="entry name" value="RAS GTPASE-ACTIVATING PROTEINS"/>
    <property type="match status" value="1"/>
</dbReference>
<dbReference type="PROSITE" id="PS50018">
    <property type="entry name" value="RAS_GTPASE_ACTIV_2"/>
    <property type="match status" value="1"/>
</dbReference>